<dbReference type="Pfam" id="PF13473">
    <property type="entry name" value="Cupredoxin_1"/>
    <property type="match status" value="1"/>
</dbReference>
<name>A0A8T4L6C7_9ARCH</name>
<dbReference type="EMBL" id="JAGVWE010000003">
    <property type="protein sequence ID" value="MBS3062828.1"/>
    <property type="molecule type" value="Genomic_DNA"/>
</dbReference>
<comment type="subcellular location">
    <subcellularLocation>
        <location evidence="1">Cell envelope</location>
    </subcellularLocation>
</comment>
<reference evidence="5" key="1">
    <citation type="submission" date="2021-03" db="EMBL/GenBank/DDBJ databases">
        <authorList>
            <person name="Jaffe A."/>
        </authorList>
    </citation>
    <scope>NUCLEOTIDE SEQUENCE</scope>
    <source>
        <strain evidence="5">RIFCSPLOWO2_01_FULL_58_19</strain>
    </source>
</reference>
<dbReference type="InterPro" id="IPR002429">
    <property type="entry name" value="CcO_II-like_C"/>
</dbReference>
<dbReference type="GO" id="GO:0005507">
    <property type="term" value="F:copper ion binding"/>
    <property type="evidence" value="ECO:0007669"/>
    <property type="project" value="InterPro"/>
</dbReference>
<evidence type="ECO:0000313" key="6">
    <source>
        <dbReference type="Proteomes" id="UP000678237"/>
    </source>
</evidence>
<evidence type="ECO:0000313" key="5">
    <source>
        <dbReference type="EMBL" id="MBS3062828.1"/>
    </source>
</evidence>
<dbReference type="GO" id="GO:0004129">
    <property type="term" value="F:cytochrome-c oxidase activity"/>
    <property type="evidence" value="ECO:0007669"/>
    <property type="project" value="InterPro"/>
</dbReference>
<accession>A0A8T4L6C7</accession>
<organism evidence="5 6">
    <name type="scientific">Candidatus Iainarchaeum sp</name>
    <dbReference type="NCBI Taxonomy" id="3101447"/>
    <lineage>
        <taxon>Archaea</taxon>
        <taxon>Candidatus Iainarchaeota</taxon>
        <taxon>Candidatus Iainarchaeia</taxon>
        <taxon>Candidatus Iainarchaeales</taxon>
        <taxon>Candidatus Iainarchaeaceae</taxon>
        <taxon>Candidatus Iainarchaeum</taxon>
    </lineage>
</organism>
<evidence type="ECO:0000256" key="3">
    <source>
        <dbReference type="ARBA" id="ARBA00023008"/>
    </source>
</evidence>
<dbReference type="AlphaFoldDB" id="A0A8T4L6C7"/>
<keyword evidence="2" id="KW-0479">Metal-binding</keyword>
<dbReference type="InterPro" id="IPR001505">
    <property type="entry name" value="Copper_CuA"/>
</dbReference>
<proteinExistence type="predicted"/>
<dbReference type="PROSITE" id="PS50857">
    <property type="entry name" value="COX2_CUA"/>
    <property type="match status" value="1"/>
</dbReference>
<gene>
    <name evidence="5" type="ORF">J4203_03065</name>
</gene>
<evidence type="ECO:0000256" key="2">
    <source>
        <dbReference type="ARBA" id="ARBA00022723"/>
    </source>
</evidence>
<dbReference type="PROSITE" id="PS00078">
    <property type="entry name" value="COX2"/>
    <property type="match status" value="1"/>
</dbReference>
<reference evidence="5" key="2">
    <citation type="submission" date="2021-05" db="EMBL/GenBank/DDBJ databases">
        <title>Protein family content uncovers lineage relationships and bacterial pathway maintenance mechanisms in DPANN archaea.</title>
        <authorList>
            <person name="Castelle C.J."/>
            <person name="Meheust R."/>
            <person name="Jaffe A.L."/>
            <person name="Seitz K."/>
            <person name="Gong X."/>
            <person name="Baker B.J."/>
            <person name="Banfield J.F."/>
        </authorList>
    </citation>
    <scope>NUCLEOTIDE SEQUENCE</scope>
    <source>
        <strain evidence="5">RIFCSPLOWO2_01_FULL_58_19</strain>
    </source>
</reference>
<feature type="domain" description="Cytochrome oxidase subunit II copper A binding" evidence="4">
    <location>
        <begin position="68"/>
        <end position="161"/>
    </location>
</feature>
<comment type="caution">
    <text evidence="5">The sequence shown here is derived from an EMBL/GenBank/DDBJ whole genome shotgun (WGS) entry which is preliminary data.</text>
</comment>
<evidence type="ECO:0000256" key="1">
    <source>
        <dbReference type="ARBA" id="ARBA00004196"/>
    </source>
</evidence>
<keyword evidence="3" id="KW-0186">Copper</keyword>
<dbReference type="InterPro" id="IPR028096">
    <property type="entry name" value="EfeO_Cupredoxin"/>
</dbReference>
<dbReference type="Proteomes" id="UP000678237">
    <property type="component" value="Unassembled WGS sequence"/>
</dbReference>
<sequence>MNRVAILLVLSLALAGCTLPGAGTQYGAGTPPQQGEPVKALPAGGMMQGGSGGMGNGMMEHSNMPGMEGMMVKEFTIVASQFKFEPSTITVSKGDHVRLRVKSVDVKHGINIEGYDLKRDLNPGEEAVIDFVADKSGDFEFYCSVYCGEGHKEMEGKLIVR</sequence>
<protein>
    <submittedName>
        <fullName evidence="5">Cupredoxin domain-containing protein</fullName>
    </submittedName>
</protein>
<evidence type="ECO:0000259" key="4">
    <source>
        <dbReference type="PROSITE" id="PS50857"/>
    </source>
</evidence>
<dbReference type="PANTHER" id="PTHR42838:SF2">
    <property type="entry name" value="NITROUS-OXIDE REDUCTASE"/>
    <property type="match status" value="1"/>
</dbReference>
<dbReference type="InterPro" id="IPR051403">
    <property type="entry name" value="NosZ/Cyto_c_oxidase_sub2"/>
</dbReference>
<dbReference type="PANTHER" id="PTHR42838">
    <property type="entry name" value="CYTOCHROME C OXIDASE SUBUNIT II"/>
    <property type="match status" value="1"/>
</dbReference>
<dbReference type="SUPFAM" id="SSF49503">
    <property type="entry name" value="Cupredoxins"/>
    <property type="match status" value="1"/>
</dbReference>
<dbReference type="PROSITE" id="PS51257">
    <property type="entry name" value="PROKAR_LIPOPROTEIN"/>
    <property type="match status" value="1"/>
</dbReference>
<dbReference type="Gene3D" id="2.60.40.420">
    <property type="entry name" value="Cupredoxins - blue copper proteins"/>
    <property type="match status" value="1"/>
</dbReference>
<dbReference type="InterPro" id="IPR008972">
    <property type="entry name" value="Cupredoxin"/>
</dbReference>
<dbReference type="GO" id="GO:0016020">
    <property type="term" value="C:membrane"/>
    <property type="evidence" value="ECO:0007669"/>
    <property type="project" value="InterPro"/>
</dbReference>